<dbReference type="PANTHER" id="PTHR33872">
    <property type="entry name" value="DNA POLYMERASE EPSILON CATALYTIC SUBUNIT A"/>
    <property type="match status" value="1"/>
</dbReference>
<dbReference type="PANTHER" id="PTHR33872:SF2">
    <property type="entry name" value="DNA POLYMERASE EPSILON CATALYTIC SUBUNIT A"/>
    <property type="match status" value="1"/>
</dbReference>
<sequence>MGSLMAGWDSHVSDPKHEKVRRSKSSTREEIAAFWKSKKQIEEEHLRDICFLSPRSQRLNSDPFPADYDVDTDARIERVLQKNGWWISSNSAFLNEPPVIPPEGSARKYASQFHVAGGSG</sequence>
<dbReference type="OrthoDB" id="1858881at2759"/>
<evidence type="ECO:0000313" key="3">
    <source>
        <dbReference type="Proteomes" id="UP000015453"/>
    </source>
</evidence>
<feature type="region of interest" description="Disordered" evidence="1">
    <location>
        <begin position="1"/>
        <end position="27"/>
    </location>
</feature>
<keyword evidence="3" id="KW-1185">Reference proteome</keyword>
<dbReference type="Proteomes" id="UP000015453">
    <property type="component" value="Unassembled WGS sequence"/>
</dbReference>
<name>S8CXZ0_9LAMI</name>
<accession>S8CXZ0</accession>
<organism evidence="2 3">
    <name type="scientific">Genlisea aurea</name>
    <dbReference type="NCBI Taxonomy" id="192259"/>
    <lineage>
        <taxon>Eukaryota</taxon>
        <taxon>Viridiplantae</taxon>
        <taxon>Streptophyta</taxon>
        <taxon>Embryophyta</taxon>
        <taxon>Tracheophyta</taxon>
        <taxon>Spermatophyta</taxon>
        <taxon>Magnoliopsida</taxon>
        <taxon>eudicotyledons</taxon>
        <taxon>Gunneridae</taxon>
        <taxon>Pentapetalae</taxon>
        <taxon>asterids</taxon>
        <taxon>lamiids</taxon>
        <taxon>Lamiales</taxon>
        <taxon>Lentibulariaceae</taxon>
        <taxon>Genlisea</taxon>
    </lineage>
</organism>
<comment type="caution">
    <text evidence="2">The sequence shown here is derived from an EMBL/GenBank/DDBJ whole genome shotgun (WGS) entry which is preliminary data.</text>
</comment>
<evidence type="ECO:0000313" key="2">
    <source>
        <dbReference type="EMBL" id="EPS69851.1"/>
    </source>
</evidence>
<reference evidence="2 3" key="1">
    <citation type="journal article" date="2013" name="BMC Genomics">
        <title>The miniature genome of a carnivorous plant Genlisea aurea contains a low number of genes and short non-coding sequences.</title>
        <authorList>
            <person name="Leushkin E.V."/>
            <person name="Sutormin R.A."/>
            <person name="Nabieva E.R."/>
            <person name="Penin A.A."/>
            <person name="Kondrashov A.S."/>
            <person name="Logacheva M.D."/>
        </authorList>
    </citation>
    <scope>NUCLEOTIDE SEQUENCE [LARGE SCALE GENOMIC DNA]</scope>
</reference>
<gene>
    <name evidence="2" type="ORF">M569_04910</name>
</gene>
<protein>
    <submittedName>
        <fullName evidence="2">Uncharacterized protein</fullName>
    </submittedName>
</protein>
<dbReference type="EMBL" id="AUSU01001932">
    <property type="protein sequence ID" value="EPS69851.1"/>
    <property type="molecule type" value="Genomic_DNA"/>
</dbReference>
<proteinExistence type="predicted"/>
<feature type="non-terminal residue" evidence="2">
    <location>
        <position position="120"/>
    </location>
</feature>
<evidence type="ECO:0000256" key="1">
    <source>
        <dbReference type="SAM" id="MobiDB-lite"/>
    </source>
</evidence>
<dbReference type="AlphaFoldDB" id="S8CXZ0"/>